<gene>
    <name evidence="2" type="ORF">B9G39_02695</name>
</gene>
<accession>A0A4P9VGZ9</accession>
<dbReference type="GO" id="GO:0046872">
    <property type="term" value="F:metal ion binding"/>
    <property type="evidence" value="ECO:0007669"/>
    <property type="project" value="TreeGrafter"/>
</dbReference>
<proteinExistence type="predicted"/>
<evidence type="ECO:0000313" key="3">
    <source>
        <dbReference type="Proteomes" id="UP000257039"/>
    </source>
</evidence>
<evidence type="ECO:0000313" key="2">
    <source>
        <dbReference type="EMBL" id="RDH42438.1"/>
    </source>
</evidence>
<comment type="caution">
    <text evidence="2">The sequence shown here is derived from an EMBL/GenBank/DDBJ whole genome shotgun (WGS) entry which is preliminary data.</text>
</comment>
<dbReference type="GO" id="GO:0050355">
    <property type="term" value="F:inorganic triphosphate phosphatase activity"/>
    <property type="evidence" value="ECO:0007669"/>
    <property type="project" value="InterPro"/>
</dbReference>
<dbReference type="EMBL" id="NDXW01000001">
    <property type="protein sequence ID" value="RDH42438.1"/>
    <property type="molecule type" value="Genomic_DNA"/>
</dbReference>
<dbReference type="Proteomes" id="UP000257039">
    <property type="component" value="Unassembled WGS sequence"/>
</dbReference>
<dbReference type="RefSeq" id="WP_094785944.1">
    <property type="nucleotide sequence ID" value="NZ_NDXW01000001.1"/>
</dbReference>
<dbReference type="InterPro" id="IPR039013">
    <property type="entry name" value="YgiF"/>
</dbReference>
<dbReference type="AlphaFoldDB" id="A0A4P9VGZ9"/>
<sequence>MGAETELKLAISGKDVAEFRQLPLLNNDTSQYEGKQQLVNHYYDTTNQQLHKQRVALRTRLTGDGHWLQTLKTRGNSVDGLSVRGEWEWPLRSSELDFTCLTTDIWPEPLQRIKPADLKVVLSTNFERESWLVTLASGAAIEIALDIGSIVAGDAQQPIREVELELKQGLVDDLKGLADELMKFIHLVPCDLSKAERGYLLLNIGNGSEANE</sequence>
<dbReference type="InterPro" id="IPR023577">
    <property type="entry name" value="CYTH_domain"/>
</dbReference>
<dbReference type="PANTHER" id="PTHR39569:SF1">
    <property type="entry name" value="INORGANIC TRIPHOSPHATASE"/>
    <property type="match status" value="1"/>
</dbReference>
<feature type="domain" description="CYTH" evidence="1">
    <location>
        <begin position="2"/>
        <end position="205"/>
    </location>
</feature>
<protein>
    <submittedName>
        <fullName evidence="2">CYTH domain-containing protein</fullName>
    </submittedName>
</protein>
<name>A0A4P9VGZ9_9GAMM</name>
<dbReference type="Gene3D" id="2.40.320.10">
    <property type="entry name" value="Hypothetical Protein Pfu-838710-001"/>
    <property type="match status" value="1"/>
</dbReference>
<dbReference type="SMART" id="SM01118">
    <property type="entry name" value="CYTH"/>
    <property type="match status" value="1"/>
</dbReference>
<evidence type="ECO:0000259" key="1">
    <source>
        <dbReference type="PROSITE" id="PS51707"/>
    </source>
</evidence>
<organism evidence="2 3">
    <name type="scientific">Zooshikella ganghwensis</name>
    <dbReference type="NCBI Taxonomy" id="202772"/>
    <lineage>
        <taxon>Bacteria</taxon>
        <taxon>Pseudomonadati</taxon>
        <taxon>Pseudomonadota</taxon>
        <taxon>Gammaproteobacteria</taxon>
        <taxon>Oceanospirillales</taxon>
        <taxon>Zooshikellaceae</taxon>
        <taxon>Zooshikella</taxon>
    </lineage>
</organism>
<dbReference type="Pfam" id="PF01928">
    <property type="entry name" value="CYTH"/>
    <property type="match status" value="1"/>
</dbReference>
<dbReference type="SUPFAM" id="SSF55154">
    <property type="entry name" value="CYTH-like phosphatases"/>
    <property type="match status" value="1"/>
</dbReference>
<reference evidence="2 3" key="1">
    <citation type="submission" date="2017-04" db="EMBL/GenBank/DDBJ databases">
        <title>Draft genome sequence of Zooshikella ganghwensis VG4 isolated from Red Sea sediments.</title>
        <authorList>
            <person name="Rehman Z."/>
            <person name="Alam I."/>
            <person name="Kamau A."/>
            <person name="Bajic V."/>
            <person name="Leiknes T."/>
        </authorList>
    </citation>
    <scope>NUCLEOTIDE SEQUENCE [LARGE SCALE GENOMIC DNA]</scope>
    <source>
        <strain evidence="2 3">VG4</strain>
    </source>
</reference>
<dbReference type="InterPro" id="IPR033469">
    <property type="entry name" value="CYTH-like_dom_sf"/>
</dbReference>
<keyword evidence="3" id="KW-1185">Reference proteome</keyword>
<dbReference type="CDD" id="cd07756">
    <property type="entry name" value="CYTH-like_Pase_CHAD"/>
    <property type="match status" value="1"/>
</dbReference>
<dbReference type="PANTHER" id="PTHR39569">
    <property type="entry name" value="INORGANIC TRIPHOSPHATASE"/>
    <property type="match status" value="1"/>
</dbReference>
<dbReference type="PROSITE" id="PS51707">
    <property type="entry name" value="CYTH"/>
    <property type="match status" value="1"/>
</dbReference>